<organism evidence="2">
    <name type="scientific">Anguilla anguilla</name>
    <name type="common">European freshwater eel</name>
    <name type="synonym">Muraena anguilla</name>
    <dbReference type="NCBI Taxonomy" id="7936"/>
    <lineage>
        <taxon>Eukaryota</taxon>
        <taxon>Metazoa</taxon>
        <taxon>Chordata</taxon>
        <taxon>Craniata</taxon>
        <taxon>Vertebrata</taxon>
        <taxon>Euteleostomi</taxon>
        <taxon>Actinopterygii</taxon>
        <taxon>Neopterygii</taxon>
        <taxon>Teleostei</taxon>
        <taxon>Anguilliformes</taxon>
        <taxon>Anguillidae</taxon>
        <taxon>Anguilla</taxon>
    </lineage>
</organism>
<reference evidence="2" key="1">
    <citation type="submission" date="2014-11" db="EMBL/GenBank/DDBJ databases">
        <authorList>
            <person name="Amaro Gonzalez C."/>
        </authorList>
    </citation>
    <scope>NUCLEOTIDE SEQUENCE</scope>
</reference>
<keyword evidence="1" id="KW-0472">Membrane</keyword>
<reference evidence="2" key="2">
    <citation type="journal article" date="2015" name="Fish Shellfish Immunol.">
        <title>Early steps in the European eel (Anguilla anguilla)-Vibrio vulnificus interaction in the gills: Role of the RtxA13 toxin.</title>
        <authorList>
            <person name="Callol A."/>
            <person name="Pajuelo D."/>
            <person name="Ebbesson L."/>
            <person name="Teles M."/>
            <person name="MacKenzie S."/>
            <person name="Amaro C."/>
        </authorList>
    </citation>
    <scope>NUCLEOTIDE SEQUENCE</scope>
</reference>
<feature type="transmembrane region" description="Helical" evidence="1">
    <location>
        <begin position="20"/>
        <end position="40"/>
    </location>
</feature>
<keyword evidence="1" id="KW-1133">Transmembrane helix</keyword>
<dbReference type="EMBL" id="GBXM01049465">
    <property type="protein sequence ID" value="JAH59112.1"/>
    <property type="molecule type" value="Transcribed_RNA"/>
</dbReference>
<keyword evidence="1" id="KW-0812">Transmembrane</keyword>
<accession>A0A0E9U044</accession>
<sequence length="41" mass="4550">MTPNRRSSRLLITSGTAIGFHFQSTTLITIGTILLLLTIYQ</sequence>
<evidence type="ECO:0000256" key="1">
    <source>
        <dbReference type="SAM" id="Phobius"/>
    </source>
</evidence>
<name>A0A0E9U044_ANGAN</name>
<dbReference type="AlphaFoldDB" id="A0A0E9U044"/>
<proteinExistence type="predicted"/>
<protein>
    <submittedName>
        <fullName evidence="2">Uncharacterized protein</fullName>
    </submittedName>
</protein>
<evidence type="ECO:0000313" key="2">
    <source>
        <dbReference type="EMBL" id="JAH59112.1"/>
    </source>
</evidence>